<dbReference type="SUPFAM" id="SSF48295">
    <property type="entry name" value="TrpR-like"/>
    <property type="match status" value="1"/>
</dbReference>
<dbReference type="RefSeq" id="WP_104872620.1">
    <property type="nucleotide sequence ID" value="NZ_PUAP01000050.1"/>
</dbReference>
<dbReference type="InterPro" id="IPR010921">
    <property type="entry name" value="Trp_repressor/repl_initiator"/>
</dbReference>
<protein>
    <recommendedName>
        <fullName evidence="1">Insertion element IS150 protein InsJ-like helix-turn-helix domain-containing protein</fullName>
    </recommendedName>
</protein>
<dbReference type="EMBL" id="PUAP01000050">
    <property type="protein sequence ID" value="PQF20795.1"/>
    <property type="molecule type" value="Genomic_DNA"/>
</dbReference>
<comment type="caution">
    <text evidence="2">The sequence shown here is derived from an EMBL/GenBank/DDBJ whole genome shotgun (WGS) entry which is preliminary data.</text>
</comment>
<evidence type="ECO:0000313" key="3">
    <source>
        <dbReference type="Proteomes" id="UP000237934"/>
    </source>
</evidence>
<proteinExistence type="predicted"/>
<reference evidence="2 3" key="1">
    <citation type="journal article" date="2018" name="Pathog. Dis.">
        <title>Whole-genome sequencing based characterization of antimicrobial resistance in Enterococcus.</title>
        <authorList>
            <person name="Tyson G."/>
        </authorList>
    </citation>
    <scope>NUCLEOTIDE SEQUENCE [LARGE SCALE GENOMIC DNA]</scope>
    <source>
        <strain evidence="2 3">CVM N55263</strain>
    </source>
</reference>
<dbReference type="AlphaFoldDB" id="A0A2S7RNP9"/>
<dbReference type="GO" id="GO:0043565">
    <property type="term" value="F:sequence-specific DNA binding"/>
    <property type="evidence" value="ECO:0007669"/>
    <property type="project" value="InterPro"/>
</dbReference>
<dbReference type="InterPro" id="IPR036388">
    <property type="entry name" value="WH-like_DNA-bd_sf"/>
</dbReference>
<dbReference type="Proteomes" id="UP000237934">
    <property type="component" value="Unassembled WGS sequence"/>
</dbReference>
<organism evidence="2 3">
    <name type="scientific">Enterococcus mundtii</name>
    <dbReference type="NCBI Taxonomy" id="53346"/>
    <lineage>
        <taxon>Bacteria</taxon>
        <taxon>Bacillati</taxon>
        <taxon>Bacillota</taxon>
        <taxon>Bacilli</taxon>
        <taxon>Lactobacillales</taxon>
        <taxon>Enterococcaceae</taxon>
        <taxon>Enterococcus</taxon>
    </lineage>
</organism>
<dbReference type="Gene3D" id="1.10.10.10">
    <property type="entry name" value="Winged helix-like DNA-binding domain superfamily/Winged helix DNA-binding domain"/>
    <property type="match status" value="1"/>
</dbReference>
<evidence type="ECO:0000313" key="2">
    <source>
        <dbReference type="EMBL" id="PQF20795.1"/>
    </source>
</evidence>
<accession>A0A2S7RNP9</accession>
<gene>
    <name evidence="2" type="ORF">CUS89_14305</name>
</gene>
<evidence type="ECO:0000259" key="1">
    <source>
        <dbReference type="Pfam" id="PF13518"/>
    </source>
</evidence>
<dbReference type="Pfam" id="PF13518">
    <property type="entry name" value="HTH_28"/>
    <property type="match status" value="1"/>
</dbReference>
<dbReference type="InterPro" id="IPR055247">
    <property type="entry name" value="InsJ-like_HTH"/>
</dbReference>
<name>A0A2S7RNP9_ENTMU</name>
<feature type="domain" description="Insertion element IS150 protein InsJ-like helix-turn-helix" evidence="1">
    <location>
        <begin position="14"/>
        <end position="56"/>
    </location>
</feature>
<sequence>MPKKSLCSPEETYQVISEVIDGRCNVNSITKKYSLSIGIIESWVHKYNENAFEGVKEAKPWNKLLIV</sequence>